<accession>A0A5D3BEY5</accession>
<reference evidence="1 2" key="1">
    <citation type="submission" date="2019-08" db="EMBL/GenBank/DDBJ databases">
        <title>Draft genome sequences of two oriental melons (Cucumis melo L. var makuwa).</title>
        <authorList>
            <person name="Kwon S.-Y."/>
        </authorList>
    </citation>
    <scope>NUCLEOTIDE SEQUENCE [LARGE SCALE GENOMIC DNA]</scope>
    <source>
        <strain evidence="2">cv. Chang Bougi</strain>
        <tissue evidence="1">Leaf</tissue>
    </source>
</reference>
<organism evidence="1 2">
    <name type="scientific">Cucumis melo var. makuwa</name>
    <name type="common">Oriental melon</name>
    <dbReference type="NCBI Taxonomy" id="1194695"/>
    <lineage>
        <taxon>Eukaryota</taxon>
        <taxon>Viridiplantae</taxon>
        <taxon>Streptophyta</taxon>
        <taxon>Embryophyta</taxon>
        <taxon>Tracheophyta</taxon>
        <taxon>Spermatophyta</taxon>
        <taxon>Magnoliopsida</taxon>
        <taxon>eudicotyledons</taxon>
        <taxon>Gunneridae</taxon>
        <taxon>Pentapetalae</taxon>
        <taxon>rosids</taxon>
        <taxon>fabids</taxon>
        <taxon>Cucurbitales</taxon>
        <taxon>Cucurbitaceae</taxon>
        <taxon>Benincaseae</taxon>
        <taxon>Cucumis</taxon>
    </lineage>
</organism>
<dbReference type="Proteomes" id="UP000321947">
    <property type="component" value="Unassembled WGS sequence"/>
</dbReference>
<dbReference type="AlphaFoldDB" id="A0A5D3BEY5"/>
<name>A0A5D3BEY5_CUCMM</name>
<dbReference type="Gene3D" id="3.10.10.10">
    <property type="entry name" value="HIV Type 1 Reverse Transcriptase, subunit A, domain 1"/>
    <property type="match status" value="1"/>
</dbReference>
<comment type="caution">
    <text evidence="1">The sequence shown here is derived from an EMBL/GenBank/DDBJ whole genome shotgun (WGS) entry which is preliminary data.</text>
</comment>
<proteinExistence type="predicted"/>
<sequence length="248" mass="28510">MPKKKRRLSQSRKEFKNDEELLEVFKKVEVNLPLLTTIKSIKFLKELCTHKRRSRSQEKVMVSKNVSSLIKKNLLEKCVNPGMFSLPCTIGNRDISSAMLNLGNNFASSNEHDLGKDTKDDDEQILKSIGIDNDHDKSTHIENFEKENDVENGSCENTYPVIISEELIEEEEARLLETLKRHRQAIGWRLEDLKGIDPCICTHRIHLKEEAKNNIQPQRCFNPTLKEVVKKKVLKLKDAGIIYCIALG</sequence>
<dbReference type="EMBL" id="SSTD01018683">
    <property type="protein sequence ID" value="TYJ97636.1"/>
    <property type="molecule type" value="Genomic_DNA"/>
</dbReference>
<protein>
    <submittedName>
        <fullName evidence="1">Transposon Ty3-I Gag-Pol polyprotein</fullName>
    </submittedName>
</protein>
<evidence type="ECO:0000313" key="1">
    <source>
        <dbReference type="EMBL" id="TYJ97636.1"/>
    </source>
</evidence>
<evidence type="ECO:0000313" key="2">
    <source>
        <dbReference type="Proteomes" id="UP000321947"/>
    </source>
</evidence>
<gene>
    <name evidence="1" type="ORF">E5676_scaffold469G00210</name>
</gene>